<name>A0ABV2CTH0_9RHOO</name>
<dbReference type="EMBL" id="JBEWLZ010000010">
    <property type="protein sequence ID" value="MET1491204.1"/>
    <property type="molecule type" value="Genomic_DNA"/>
</dbReference>
<evidence type="ECO:0000313" key="1">
    <source>
        <dbReference type="EMBL" id="MET1491204.1"/>
    </source>
</evidence>
<reference evidence="1 2" key="1">
    <citation type="submission" date="2024-07" db="EMBL/GenBank/DDBJ databases">
        <title>Uliginosibacterium paludis KCTC:42655.</title>
        <authorList>
            <person name="Kim M.K."/>
        </authorList>
    </citation>
    <scope>NUCLEOTIDE SEQUENCE [LARGE SCALE GENOMIC DNA]</scope>
    <source>
        <strain evidence="1 2">KCTC 42655</strain>
    </source>
</reference>
<accession>A0ABV2CTH0</accession>
<dbReference type="Proteomes" id="UP001548590">
    <property type="component" value="Unassembled WGS sequence"/>
</dbReference>
<organism evidence="1 2">
    <name type="scientific">Uliginosibacterium paludis</name>
    <dbReference type="NCBI Taxonomy" id="1615952"/>
    <lineage>
        <taxon>Bacteria</taxon>
        <taxon>Pseudomonadati</taxon>
        <taxon>Pseudomonadota</taxon>
        <taxon>Betaproteobacteria</taxon>
        <taxon>Rhodocyclales</taxon>
        <taxon>Zoogloeaceae</taxon>
        <taxon>Uliginosibacterium</taxon>
    </lineage>
</organism>
<gene>
    <name evidence="1" type="ORF">ABVT11_15300</name>
</gene>
<proteinExistence type="predicted"/>
<comment type="caution">
    <text evidence="1">The sequence shown here is derived from an EMBL/GenBank/DDBJ whole genome shotgun (WGS) entry which is preliminary data.</text>
</comment>
<dbReference type="RefSeq" id="WP_345929729.1">
    <property type="nucleotide sequence ID" value="NZ_JBDIVF010000011.1"/>
</dbReference>
<evidence type="ECO:0000313" key="2">
    <source>
        <dbReference type="Proteomes" id="UP001548590"/>
    </source>
</evidence>
<keyword evidence="2" id="KW-1185">Reference proteome</keyword>
<protein>
    <submittedName>
        <fullName evidence="1">Uncharacterized protein</fullName>
    </submittedName>
</protein>
<sequence>MLDERVPPPDLCPAEPLSQVVFIHDYLQLVFQSQCLSVYNLAQVEHMGVTLTQGSSGFCDALVSLIGSAVLRAHHNERYKLILEFPNGNRFFVPAAAEYVRGPEAFQFAGTDEYLVVEQNG</sequence>